<keyword evidence="2" id="KW-1185">Reference proteome</keyword>
<organism evidence="1 2">
    <name type="scientific">Patagioenas fasciata monilis</name>
    <dbReference type="NCBI Taxonomy" id="372326"/>
    <lineage>
        <taxon>Eukaryota</taxon>
        <taxon>Metazoa</taxon>
        <taxon>Chordata</taxon>
        <taxon>Craniata</taxon>
        <taxon>Vertebrata</taxon>
        <taxon>Euteleostomi</taxon>
        <taxon>Archelosauria</taxon>
        <taxon>Archosauria</taxon>
        <taxon>Dinosauria</taxon>
        <taxon>Saurischia</taxon>
        <taxon>Theropoda</taxon>
        <taxon>Coelurosauria</taxon>
        <taxon>Aves</taxon>
        <taxon>Neognathae</taxon>
        <taxon>Neoaves</taxon>
        <taxon>Columbimorphae</taxon>
        <taxon>Columbiformes</taxon>
        <taxon>Columbidae</taxon>
        <taxon>Patagioenas</taxon>
    </lineage>
</organism>
<evidence type="ECO:0000313" key="2">
    <source>
        <dbReference type="Proteomes" id="UP000190648"/>
    </source>
</evidence>
<accession>A0A1V4KM26</accession>
<dbReference type="Proteomes" id="UP000190648">
    <property type="component" value="Unassembled WGS sequence"/>
</dbReference>
<sequence>MKIRRALLGTPSLSENLIYKKSLTMVGNLFVFNKNLKFWVHMRHALLPFILVEQTLSISAWDVHQNSPQALHLLLSPVKKVKCEKRSVGHNILIWFCSNPVTLHMHLKRRGDLALCATMEPPQRTERSHRFVALDLLTFEKANV</sequence>
<proteinExistence type="predicted"/>
<reference evidence="1 2" key="1">
    <citation type="submission" date="2016-02" db="EMBL/GenBank/DDBJ databases">
        <title>Band-tailed pigeon sequencing and assembly.</title>
        <authorList>
            <person name="Soares A.E."/>
            <person name="Novak B.J."/>
            <person name="Rice E.S."/>
            <person name="O'Connell B."/>
            <person name="Chang D."/>
            <person name="Weber S."/>
            <person name="Shapiro B."/>
        </authorList>
    </citation>
    <scope>NUCLEOTIDE SEQUENCE [LARGE SCALE GENOMIC DNA]</scope>
    <source>
        <strain evidence="1">BTP2013</strain>
        <tissue evidence="1">Blood</tissue>
    </source>
</reference>
<protein>
    <submittedName>
        <fullName evidence="1">Uncharacterized protein</fullName>
    </submittedName>
</protein>
<dbReference type="EMBL" id="LSYS01002834">
    <property type="protein sequence ID" value="OPJ85522.1"/>
    <property type="molecule type" value="Genomic_DNA"/>
</dbReference>
<dbReference type="AlphaFoldDB" id="A0A1V4KM26"/>
<name>A0A1V4KM26_PATFA</name>
<evidence type="ECO:0000313" key="1">
    <source>
        <dbReference type="EMBL" id="OPJ85522.1"/>
    </source>
</evidence>
<comment type="caution">
    <text evidence="1">The sequence shown here is derived from an EMBL/GenBank/DDBJ whole genome shotgun (WGS) entry which is preliminary data.</text>
</comment>
<gene>
    <name evidence="1" type="ORF">AV530_001739</name>
</gene>